<dbReference type="Pfam" id="PF06289">
    <property type="entry name" value="FlbD"/>
    <property type="match status" value="1"/>
</dbReference>
<sequence>MRLIKLDASGEIYVNVDKIEALRQEDKFTVVALTNGNNNNYIRVKETPEEIIQLIKQAEEI</sequence>
<reference evidence="1" key="1">
    <citation type="submission" date="2023-03" db="EMBL/GenBank/DDBJ databases">
        <authorList>
            <person name="Shen W."/>
            <person name="Cai J."/>
        </authorList>
    </citation>
    <scope>NUCLEOTIDE SEQUENCE</scope>
    <source>
        <strain evidence="1">B245-2</strain>
    </source>
</reference>
<keyword evidence="1" id="KW-0282">Flagellum</keyword>
<keyword evidence="1" id="KW-0966">Cell projection</keyword>
<dbReference type="InterPro" id="IPR009384">
    <property type="entry name" value="SwrD-like"/>
</dbReference>
<dbReference type="Proteomes" id="UP001255696">
    <property type="component" value="Unassembled WGS sequence"/>
</dbReference>
<evidence type="ECO:0000313" key="2">
    <source>
        <dbReference type="Proteomes" id="UP001255696"/>
    </source>
</evidence>
<gene>
    <name evidence="1" type="ORF">P7H47_07760</name>
</gene>
<name>A0AAW8TPL4_9ENTE</name>
<organism evidence="1 2">
    <name type="scientific">Enterococcus cecorum</name>
    <dbReference type="NCBI Taxonomy" id="44008"/>
    <lineage>
        <taxon>Bacteria</taxon>
        <taxon>Bacillati</taxon>
        <taxon>Bacillota</taxon>
        <taxon>Bacilli</taxon>
        <taxon>Lactobacillales</taxon>
        <taxon>Enterococcaceae</taxon>
        <taxon>Enterococcus</taxon>
    </lineage>
</organism>
<dbReference type="EMBL" id="JARQBI010000017">
    <property type="protein sequence ID" value="MDT2797135.1"/>
    <property type="molecule type" value="Genomic_DNA"/>
</dbReference>
<dbReference type="AlphaFoldDB" id="A0AAW8TPL4"/>
<dbReference type="RefSeq" id="WP_311897809.1">
    <property type="nucleotide sequence ID" value="NZ_JARQBI010000017.1"/>
</dbReference>
<comment type="caution">
    <text evidence="1">The sequence shown here is derived from an EMBL/GenBank/DDBJ whole genome shotgun (WGS) entry which is preliminary data.</text>
</comment>
<protein>
    <submittedName>
        <fullName evidence="1">Flagellar FlbD family protein</fullName>
    </submittedName>
</protein>
<keyword evidence="1" id="KW-0969">Cilium</keyword>
<accession>A0AAW8TPL4</accession>
<proteinExistence type="predicted"/>
<evidence type="ECO:0000313" key="1">
    <source>
        <dbReference type="EMBL" id="MDT2797135.1"/>
    </source>
</evidence>